<name>A0ABT7AC53_9HYPH</name>
<dbReference type="Proteomes" id="UP001321492">
    <property type="component" value="Unassembled WGS sequence"/>
</dbReference>
<dbReference type="RefSeq" id="WP_283738935.1">
    <property type="nucleotide sequence ID" value="NZ_JASJEV010000001.1"/>
</dbReference>
<dbReference type="EMBL" id="JASJEV010000001">
    <property type="protein sequence ID" value="MDJ1156946.1"/>
    <property type="molecule type" value="Genomic_DNA"/>
</dbReference>
<feature type="transmembrane region" description="Helical" evidence="3">
    <location>
        <begin position="164"/>
        <end position="186"/>
    </location>
</feature>
<keyword evidence="3" id="KW-1133">Transmembrane helix</keyword>
<dbReference type="Pfam" id="PF02632">
    <property type="entry name" value="BioY"/>
    <property type="match status" value="1"/>
</dbReference>
<feature type="transmembrane region" description="Helical" evidence="3">
    <location>
        <begin position="23"/>
        <end position="44"/>
    </location>
</feature>
<sequence length="191" mass="19480">MASQTLARLPVARLAAGSAARRLAVILAGSWLLAAASWIEVPMYPVPMTMQTYAVLVIGALCGLRLASETVGAYLLQGALGLPVFAGGAAGYVHFLGPTGGFLVGFLLAAALIGWLADHGWNASPARLALSLTAGHLLLFAPGLAHLAGFVGAEKAIGLGWTPFVAGTALKTALAFATVVGLTRYVKKDSV</sequence>
<feature type="transmembrane region" description="Helical" evidence="3">
    <location>
        <begin position="129"/>
        <end position="152"/>
    </location>
</feature>
<feature type="transmembrane region" description="Helical" evidence="3">
    <location>
        <begin position="74"/>
        <end position="93"/>
    </location>
</feature>
<gene>
    <name evidence="4" type="ORF">QNA08_01655</name>
</gene>
<dbReference type="Gene3D" id="1.10.1760.20">
    <property type="match status" value="1"/>
</dbReference>
<keyword evidence="5" id="KW-1185">Reference proteome</keyword>
<organism evidence="4 5">
    <name type="scientific">Chelatococcus albus</name>
    <dbReference type="NCBI Taxonomy" id="3047466"/>
    <lineage>
        <taxon>Bacteria</taxon>
        <taxon>Pseudomonadati</taxon>
        <taxon>Pseudomonadota</taxon>
        <taxon>Alphaproteobacteria</taxon>
        <taxon>Hyphomicrobiales</taxon>
        <taxon>Chelatococcaceae</taxon>
        <taxon>Chelatococcus</taxon>
    </lineage>
</organism>
<evidence type="ECO:0000256" key="3">
    <source>
        <dbReference type="SAM" id="Phobius"/>
    </source>
</evidence>
<feature type="transmembrane region" description="Helical" evidence="3">
    <location>
        <begin position="99"/>
        <end position="117"/>
    </location>
</feature>
<keyword evidence="2" id="KW-0813">Transport</keyword>
<reference evidence="4 5" key="1">
    <citation type="submission" date="2023-05" db="EMBL/GenBank/DDBJ databases">
        <title>Chelatococcus sp. nov., a moderately thermophilic bacterium isolated from hot spring microbial mat.</title>
        <authorList>
            <person name="Hu C.-J."/>
            <person name="Li W.-J."/>
        </authorList>
    </citation>
    <scope>NUCLEOTIDE SEQUENCE [LARGE SCALE GENOMIC DNA]</scope>
    <source>
        <strain evidence="4 5">SYSU G07232</strain>
    </source>
</reference>
<evidence type="ECO:0000256" key="1">
    <source>
        <dbReference type="ARBA" id="ARBA00010692"/>
    </source>
</evidence>
<comment type="subcellular location">
    <subcellularLocation>
        <location evidence="2">Cell membrane</location>
        <topology evidence="2">Multi-pass membrane protein</topology>
    </subcellularLocation>
</comment>
<feature type="transmembrane region" description="Helical" evidence="3">
    <location>
        <begin position="50"/>
        <end position="67"/>
    </location>
</feature>
<keyword evidence="3" id="KW-0812">Transmembrane</keyword>
<accession>A0ABT7AC53</accession>
<evidence type="ECO:0000313" key="5">
    <source>
        <dbReference type="Proteomes" id="UP001321492"/>
    </source>
</evidence>
<comment type="similarity">
    <text evidence="1 2">Belongs to the BioY family.</text>
</comment>
<dbReference type="InterPro" id="IPR003784">
    <property type="entry name" value="BioY"/>
</dbReference>
<dbReference type="PANTHER" id="PTHR34295:SF1">
    <property type="entry name" value="BIOTIN TRANSPORTER BIOY"/>
    <property type="match status" value="1"/>
</dbReference>
<evidence type="ECO:0000313" key="4">
    <source>
        <dbReference type="EMBL" id="MDJ1156946.1"/>
    </source>
</evidence>
<evidence type="ECO:0000256" key="2">
    <source>
        <dbReference type="PIRNR" id="PIRNR016661"/>
    </source>
</evidence>
<proteinExistence type="inferred from homology"/>
<protein>
    <recommendedName>
        <fullName evidence="2">Biotin transporter</fullName>
    </recommendedName>
</protein>
<keyword evidence="2" id="KW-1003">Cell membrane</keyword>
<comment type="caution">
    <text evidence="4">The sequence shown here is derived from an EMBL/GenBank/DDBJ whole genome shotgun (WGS) entry which is preliminary data.</text>
</comment>
<dbReference type="PIRSF" id="PIRSF016661">
    <property type="entry name" value="BioY"/>
    <property type="match status" value="1"/>
</dbReference>
<keyword evidence="2 3" id="KW-0472">Membrane</keyword>
<dbReference type="PANTHER" id="PTHR34295">
    <property type="entry name" value="BIOTIN TRANSPORTER BIOY"/>
    <property type="match status" value="1"/>
</dbReference>